<sequence length="283" mass="31474">MFFVKKQRSGWVWVLALLVMIAGCAPPSSGSSANQELVYASTADAVGLSPIMTNDSASSRVIDQIYETLFVRDPKTLKIKPKLAKSYENPDPNTWIIHLRKGIQFHDGTPFDAKAVEYTFDKLRDPDTGAPRASLLASVKEVEVKDADTVVLKTDKPYGPMLAALIHTNAAIVSPSADKEQDLMKKPIGTGPFQLEKWVQGDRLTLVPNPDYWGDKPMLKKVTFRVVPEISTAISLLERGEVHLVDGLQPEHLDRLKNHDKIKLSKQKGTPITYLGFNMKKPR</sequence>
<evidence type="ECO:0000256" key="2">
    <source>
        <dbReference type="ARBA" id="ARBA00022448"/>
    </source>
</evidence>
<feature type="chain" id="PRO_5038389977" evidence="4">
    <location>
        <begin position="31"/>
        <end position="283"/>
    </location>
</feature>
<dbReference type="PANTHER" id="PTHR30290">
    <property type="entry name" value="PERIPLASMIC BINDING COMPONENT OF ABC TRANSPORTER"/>
    <property type="match status" value="1"/>
</dbReference>
<keyword evidence="3 4" id="KW-0732">Signal</keyword>
<dbReference type="Gene3D" id="3.40.190.10">
    <property type="entry name" value="Periplasmic binding protein-like II"/>
    <property type="match status" value="1"/>
</dbReference>
<evidence type="ECO:0000313" key="6">
    <source>
        <dbReference type="EMBL" id="SDC09934.1"/>
    </source>
</evidence>
<dbReference type="AlphaFoldDB" id="A0A1G6ITZ9"/>
<keyword evidence="7" id="KW-1185">Reference proteome</keyword>
<name>A0A1G6ITZ9_9BACL</name>
<evidence type="ECO:0000259" key="5">
    <source>
        <dbReference type="Pfam" id="PF00496"/>
    </source>
</evidence>
<dbReference type="GO" id="GO:0015833">
    <property type="term" value="P:peptide transport"/>
    <property type="evidence" value="ECO:0007669"/>
    <property type="project" value="TreeGrafter"/>
</dbReference>
<feature type="signal peptide" evidence="4">
    <location>
        <begin position="1"/>
        <end position="30"/>
    </location>
</feature>
<accession>A0A1G6ITZ9</accession>
<dbReference type="EMBL" id="FMZA01000003">
    <property type="protein sequence ID" value="SDC09934.1"/>
    <property type="molecule type" value="Genomic_DNA"/>
</dbReference>
<feature type="domain" description="Solute-binding protein family 5" evidence="5">
    <location>
        <begin position="78"/>
        <end position="282"/>
    </location>
</feature>
<evidence type="ECO:0000256" key="4">
    <source>
        <dbReference type="SAM" id="SignalP"/>
    </source>
</evidence>
<organism evidence="6 7">
    <name type="scientific">Melghirimyces thermohalophilus</name>
    <dbReference type="NCBI Taxonomy" id="1236220"/>
    <lineage>
        <taxon>Bacteria</taxon>
        <taxon>Bacillati</taxon>
        <taxon>Bacillota</taxon>
        <taxon>Bacilli</taxon>
        <taxon>Bacillales</taxon>
        <taxon>Thermoactinomycetaceae</taxon>
        <taxon>Melghirimyces</taxon>
    </lineage>
</organism>
<dbReference type="STRING" id="1236220.SAMN04488112_10348"/>
<dbReference type="GO" id="GO:1904680">
    <property type="term" value="F:peptide transmembrane transporter activity"/>
    <property type="evidence" value="ECO:0007669"/>
    <property type="project" value="TreeGrafter"/>
</dbReference>
<evidence type="ECO:0000256" key="1">
    <source>
        <dbReference type="ARBA" id="ARBA00005695"/>
    </source>
</evidence>
<dbReference type="PANTHER" id="PTHR30290:SF9">
    <property type="entry name" value="OLIGOPEPTIDE-BINDING PROTEIN APPA"/>
    <property type="match status" value="1"/>
</dbReference>
<comment type="similarity">
    <text evidence="1">Belongs to the bacterial solute-binding protein 5 family.</text>
</comment>
<evidence type="ECO:0000313" key="7">
    <source>
        <dbReference type="Proteomes" id="UP000199387"/>
    </source>
</evidence>
<evidence type="ECO:0000256" key="3">
    <source>
        <dbReference type="ARBA" id="ARBA00022729"/>
    </source>
</evidence>
<gene>
    <name evidence="6" type="ORF">SAMN04488112_10348</name>
</gene>
<dbReference type="Pfam" id="PF00496">
    <property type="entry name" value="SBP_bac_5"/>
    <property type="match status" value="1"/>
</dbReference>
<keyword evidence="2" id="KW-0813">Transport</keyword>
<dbReference type="InterPro" id="IPR000914">
    <property type="entry name" value="SBP_5_dom"/>
</dbReference>
<dbReference type="Proteomes" id="UP000199387">
    <property type="component" value="Unassembled WGS sequence"/>
</dbReference>
<reference evidence="6 7" key="1">
    <citation type="submission" date="2016-10" db="EMBL/GenBank/DDBJ databases">
        <authorList>
            <person name="de Groot N.N."/>
        </authorList>
    </citation>
    <scope>NUCLEOTIDE SEQUENCE [LARGE SCALE GENOMIC DNA]</scope>
    <source>
        <strain evidence="6 7">DSM 45514</strain>
    </source>
</reference>
<protein>
    <submittedName>
        <fullName evidence="6">Extracellular solute-binding protein, family 5 Middle</fullName>
    </submittedName>
</protein>
<dbReference type="InterPro" id="IPR039424">
    <property type="entry name" value="SBP_5"/>
</dbReference>
<dbReference type="PROSITE" id="PS51257">
    <property type="entry name" value="PROKAR_LIPOPROTEIN"/>
    <property type="match status" value="1"/>
</dbReference>
<dbReference type="Gene3D" id="3.90.76.10">
    <property type="entry name" value="Dipeptide-binding Protein, Domain 1"/>
    <property type="match status" value="1"/>
</dbReference>
<dbReference type="SUPFAM" id="SSF53850">
    <property type="entry name" value="Periplasmic binding protein-like II"/>
    <property type="match status" value="1"/>
</dbReference>
<proteinExistence type="inferred from homology"/>